<keyword evidence="6" id="KW-1185">Reference proteome</keyword>
<dbReference type="PANTHER" id="PTHR46796">
    <property type="entry name" value="HTH-TYPE TRANSCRIPTIONAL ACTIVATOR RHAS-RELATED"/>
    <property type="match status" value="1"/>
</dbReference>
<dbReference type="InterPro" id="IPR050204">
    <property type="entry name" value="AraC_XylS_family_regulators"/>
</dbReference>
<dbReference type="InterPro" id="IPR035418">
    <property type="entry name" value="AraC-bd_2"/>
</dbReference>
<dbReference type="Pfam" id="PF12833">
    <property type="entry name" value="HTH_18"/>
    <property type="match status" value="1"/>
</dbReference>
<evidence type="ECO:0000256" key="2">
    <source>
        <dbReference type="ARBA" id="ARBA00023125"/>
    </source>
</evidence>
<organism evidence="5 6">
    <name type="scientific">Thermopolyspora flexuosa</name>
    <dbReference type="NCBI Taxonomy" id="103836"/>
    <lineage>
        <taxon>Bacteria</taxon>
        <taxon>Bacillati</taxon>
        <taxon>Actinomycetota</taxon>
        <taxon>Actinomycetes</taxon>
        <taxon>Streptosporangiales</taxon>
        <taxon>Streptosporangiaceae</taxon>
        <taxon>Thermopolyspora</taxon>
    </lineage>
</organism>
<evidence type="ECO:0000259" key="4">
    <source>
        <dbReference type="PROSITE" id="PS01124"/>
    </source>
</evidence>
<gene>
    <name evidence="5" type="ORF">FHX40_2157</name>
</gene>
<sequence>MSRLAKFGFIDARRTVNPVRPRARSRGIPRALEKHELFYTEDVEEAETLIGQALSPCRLTLVGFGAKGFAATMHGVRLRDVSMLYLDLHVAATLEFPAAGPYVAVHMPMNGRALCDDDGRSIEANTTRAIVTCPGQHVVMRFDHDSPQLIIQIGAEALNGYLTRLLGRTLTRPIVFEPQMDLITDTAVRWNGALQLLNTEIYHSGSLVQRGLGIGPLEELIMSSLLFVQPSNYYEQLVRPQGKPVRPAVRRTLDFIEANLAEPITMSDIARHVNMSVRAIQQGFQAELGTTPMNYLRDRRLERVREELTDAIPADGVTVTQIAEKWGFSHLSHFAALYRKRYGESPSDTLRRGSGSPA</sequence>
<dbReference type="InterPro" id="IPR018060">
    <property type="entry name" value="HTH_AraC"/>
</dbReference>
<reference evidence="5 6" key="1">
    <citation type="submission" date="2019-06" db="EMBL/GenBank/DDBJ databases">
        <title>Sequencing the genomes of 1000 actinobacteria strains.</title>
        <authorList>
            <person name="Klenk H.-P."/>
        </authorList>
    </citation>
    <scope>NUCLEOTIDE SEQUENCE [LARGE SCALE GENOMIC DNA]</scope>
    <source>
        <strain evidence="5 6">DSM 43186</strain>
    </source>
</reference>
<dbReference type="EMBL" id="VFPQ01000001">
    <property type="protein sequence ID" value="TQM75449.1"/>
    <property type="molecule type" value="Genomic_DNA"/>
</dbReference>
<dbReference type="Pfam" id="PF14525">
    <property type="entry name" value="AraC_binding_2"/>
    <property type="match status" value="1"/>
</dbReference>
<keyword evidence="2 5" id="KW-0238">DNA-binding</keyword>
<dbReference type="OrthoDB" id="5464689at2"/>
<feature type="domain" description="HTH araC/xylS-type" evidence="4">
    <location>
        <begin position="250"/>
        <end position="352"/>
    </location>
</feature>
<dbReference type="SMART" id="SM00342">
    <property type="entry name" value="HTH_ARAC"/>
    <property type="match status" value="1"/>
</dbReference>
<dbReference type="PRINTS" id="PR00032">
    <property type="entry name" value="HTHARAC"/>
</dbReference>
<proteinExistence type="predicted"/>
<accession>A0A543IXZ7</accession>
<evidence type="ECO:0000313" key="6">
    <source>
        <dbReference type="Proteomes" id="UP000319213"/>
    </source>
</evidence>
<evidence type="ECO:0000256" key="3">
    <source>
        <dbReference type="ARBA" id="ARBA00023163"/>
    </source>
</evidence>
<dbReference type="GO" id="GO:0003700">
    <property type="term" value="F:DNA-binding transcription factor activity"/>
    <property type="evidence" value="ECO:0007669"/>
    <property type="project" value="InterPro"/>
</dbReference>
<dbReference type="Proteomes" id="UP000319213">
    <property type="component" value="Unassembled WGS sequence"/>
</dbReference>
<dbReference type="InterPro" id="IPR020449">
    <property type="entry name" value="Tscrpt_reg_AraC-type_HTH"/>
</dbReference>
<comment type="caution">
    <text evidence="5">The sequence shown here is derived from an EMBL/GenBank/DDBJ whole genome shotgun (WGS) entry which is preliminary data.</text>
</comment>
<dbReference type="Gene3D" id="1.10.10.60">
    <property type="entry name" value="Homeodomain-like"/>
    <property type="match status" value="1"/>
</dbReference>
<keyword evidence="1" id="KW-0805">Transcription regulation</keyword>
<dbReference type="AlphaFoldDB" id="A0A543IXZ7"/>
<dbReference type="InterPro" id="IPR009057">
    <property type="entry name" value="Homeodomain-like_sf"/>
</dbReference>
<dbReference type="GO" id="GO:0043565">
    <property type="term" value="F:sequence-specific DNA binding"/>
    <property type="evidence" value="ECO:0007669"/>
    <property type="project" value="InterPro"/>
</dbReference>
<evidence type="ECO:0000313" key="5">
    <source>
        <dbReference type="EMBL" id="TQM75449.1"/>
    </source>
</evidence>
<protein>
    <submittedName>
        <fullName evidence="5">AraC-like DNA-binding protein</fullName>
    </submittedName>
</protein>
<keyword evidence="3" id="KW-0804">Transcription</keyword>
<name>A0A543IXZ7_9ACTN</name>
<evidence type="ECO:0000256" key="1">
    <source>
        <dbReference type="ARBA" id="ARBA00023015"/>
    </source>
</evidence>
<dbReference type="PROSITE" id="PS01124">
    <property type="entry name" value="HTH_ARAC_FAMILY_2"/>
    <property type="match status" value="1"/>
</dbReference>
<dbReference type="PANTHER" id="PTHR46796:SF12">
    <property type="entry name" value="HTH-TYPE DNA-BINDING TRANSCRIPTIONAL ACTIVATOR EUTR"/>
    <property type="match status" value="1"/>
</dbReference>
<dbReference type="SUPFAM" id="SSF46689">
    <property type="entry name" value="Homeodomain-like"/>
    <property type="match status" value="2"/>
</dbReference>